<reference evidence="2 3" key="1">
    <citation type="submission" date="2018-03" db="EMBL/GenBank/DDBJ databases">
        <authorList>
            <person name="Guldener U."/>
        </authorList>
    </citation>
    <scope>NUCLEOTIDE SEQUENCE [LARGE SCALE GENOMIC DNA]</scope>
    <source>
        <strain evidence="2 3">DAOM196992</strain>
    </source>
</reference>
<accession>A0A5C3FA22</accession>
<protein>
    <submittedName>
        <fullName evidence="2">Uncharacterized protein</fullName>
    </submittedName>
</protein>
<feature type="compositionally biased region" description="Low complexity" evidence="1">
    <location>
        <begin position="62"/>
        <end position="71"/>
    </location>
</feature>
<dbReference type="EMBL" id="OOIP01000026">
    <property type="protein sequence ID" value="SPO41308.1"/>
    <property type="molecule type" value="Genomic_DNA"/>
</dbReference>
<dbReference type="Proteomes" id="UP000323386">
    <property type="component" value="Unassembled WGS sequence"/>
</dbReference>
<evidence type="ECO:0000256" key="1">
    <source>
        <dbReference type="SAM" id="MobiDB-lite"/>
    </source>
</evidence>
<gene>
    <name evidence="2" type="ORF">PSFLO_06790</name>
</gene>
<feature type="region of interest" description="Disordered" evidence="1">
    <location>
        <begin position="24"/>
        <end position="87"/>
    </location>
</feature>
<sequence length="87" mass="9098">MDGVAAVAMATAMAMAMAGMLADGGPREVESKGGERRPRTKGQRTSRVGLMMDDGWLEVDRSAGSQAAGERASGRAGERASERAMRI</sequence>
<proteinExistence type="predicted"/>
<evidence type="ECO:0000313" key="3">
    <source>
        <dbReference type="Proteomes" id="UP000323386"/>
    </source>
</evidence>
<evidence type="ECO:0000313" key="2">
    <source>
        <dbReference type="EMBL" id="SPO41308.1"/>
    </source>
</evidence>
<feature type="compositionally biased region" description="Basic and acidic residues" evidence="1">
    <location>
        <begin position="72"/>
        <end position="87"/>
    </location>
</feature>
<name>A0A5C3FA22_9BASI</name>
<dbReference type="AlphaFoldDB" id="A0A5C3FA22"/>
<organism evidence="2 3">
    <name type="scientific">Pseudozyma flocculosa</name>
    <dbReference type="NCBI Taxonomy" id="84751"/>
    <lineage>
        <taxon>Eukaryota</taxon>
        <taxon>Fungi</taxon>
        <taxon>Dikarya</taxon>
        <taxon>Basidiomycota</taxon>
        <taxon>Ustilaginomycotina</taxon>
        <taxon>Ustilaginomycetes</taxon>
        <taxon>Ustilaginales</taxon>
        <taxon>Ustilaginaceae</taxon>
        <taxon>Pseudozyma</taxon>
    </lineage>
</organism>
<keyword evidence="3" id="KW-1185">Reference proteome</keyword>
<feature type="compositionally biased region" description="Basic and acidic residues" evidence="1">
    <location>
        <begin position="25"/>
        <end position="37"/>
    </location>
</feature>